<protein>
    <submittedName>
        <fullName evidence="1">Uncharacterized protein</fullName>
    </submittedName>
</protein>
<reference evidence="2" key="1">
    <citation type="submission" date="2015-01" db="EMBL/GenBank/DDBJ databases">
        <authorList>
            <person name="Aksoy S."/>
            <person name="Warren W."/>
            <person name="Wilson R.K."/>
        </authorList>
    </citation>
    <scope>NUCLEOTIDE SEQUENCE [LARGE SCALE GENOMIC DNA]</scope>
    <source>
        <strain evidence="2">IAEA</strain>
    </source>
</reference>
<dbReference type="Proteomes" id="UP000092460">
    <property type="component" value="Unassembled WGS sequence"/>
</dbReference>
<accession>A0A1B0C7J7</accession>
<reference evidence="1" key="2">
    <citation type="submission" date="2020-05" db="UniProtKB">
        <authorList>
            <consortium name="EnsemblMetazoa"/>
        </authorList>
    </citation>
    <scope>IDENTIFICATION</scope>
    <source>
        <strain evidence="1">IAEA</strain>
    </source>
</reference>
<keyword evidence="2" id="KW-1185">Reference proteome</keyword>
<sequence length="109" mass="12286">MVTHSSKQAYNQHHAVSLNASFSGCGGLRQLSANLHSNSSVYRPPMYWSGEDYVKAIHLRFNLLPKGARNCRGENCQRQESNCQILQTCPTTHAEFIARHNVVKDKIET</sequence>
<organism evidence="1 2">
    <name type="scientific">Glossina palpalis gambiensis</name>
    <dbReference type="NCBI Taxonomy" id="67801"/>
    <lineage>
        <taxon>Eukaryota</taxon>
        <taxon>Metazoa</taxon>
        <taxon>Ecdysozoa</taxon>
        <taxon>Arthropoda</taxon>
        <taxon>Hexapoda</taxon>
        <taxon>Insecta</taxon>
        <taxon>Pterygota</taxon>
        <taxon>Neoptera</taxon>
        <taxon>Endopterygota</taxon>
        <taxon>Diptera</taxon>
        <taxon>Brachycera</taxon>
        <taxon>Muscomorpha</taxon>
        <taxon>Hippoboscoidea</taxon>
        <taxon>Glossinidae</taxon>
        <taxon>Glossina</taxon>
    </lineage>
</organism>
<evidence type="ECO:0000313" key="1">
    <source>
        <dbReference type="EnsemblMetazoa" id="GPPI051360-PA"/>
    </source>
</evidence>
<dbReference type="PROSITE" id="PS51257">
    <property type="entry name" value="PROKAR_LIPOPROTEIN"/>
    <property type="match status" value="1"/>
</dbReference>
<dbReference type="EMBL" id="JXJN01028764">
    <property type="status" value="NOT_ANNOTATED_CDS"/>
    <property type="molecule type" value="Genomic_DNA"/>
</dbReference>
<dbReference type="AlphaFoldDB" id="A0A1B0C7J7"/>
<dbReference type="VEuPathDB" id="VectorBase:GPPI051360"/>
<proteinExistence type="predicted"/>
<dbReference type="EnsemblMetazoa" id="GPPI051360-RA">
    <property type="protein sequence ID" value="GPPI051360-PA"/>
    <property type="gene ID" value="GPPI051360"/>
</dbReference>
<evidence type="ECO:0000313" key="2">
    <source>
        <dbReference type="Proteomes" id="UP000092460"/>
    </source>
</evidence>
<name>A0A1B0C7J7_9MUSC</name>